<evidence type="ECO:0000313" key="1">
    <source>
        <dbReference type="EMBL" id="SVB92360.1"/>
    </source>
</evidence>
<dbReference type="AlphaFoldDB" id="A0A382HYC6"/>
<reference evidence="1" key="1">
    <citation type="submission" date="2018-05" db="EMBL/GenBank/DDBJ databases">
        <authorList>
            <person name="Lanie J.A."/>
            <person name="Ng W.-L."/>
            <person name="Kazmierczak K.M."/>
            <person name="Andrzejewski T.M."/>
            <person name="Davidsen T.M."/>
            <person name="Wayne K.J."/>
            <person name="Tettelin H."/>
            <person name="Glass J.I."/>
            <person name="Rusch D."/>
            <person name="Podicherti R."/>
            <person name="Tsui H.-C.T."/>
            <person name="Winkler M.E."/>
        </authorList>
    </citation>
    <scope>NUCLEOTIDE SEQUENCE</scope>
</reference>
<dbReference type="EMBL" id="UINC01064067">
    <property type="protein sequence ID" value="SVB92360.1"/>
    <property type="molecule type" value="Genomic_DNA"/>
</dbReference>
<gene>
    <name evidence="1" type="ORF">METZ01_LOCUS245214</name>
</gene>
<sequence length="166" mass="18850">MIKGDKMKQFLTLIIFTMMIGGCDTAQKSNGFANALEGYSWHISGQSSVDLVVDLDKVWGEDYDKMRTFFVDTTSFSFAEGQQYNTVDGFIGHVKKQMENSTGWTMDYAFAVDLSPGEGGDWVNASFTVDAPESDPDTSQQIFYEWYYVKNGKIHNWRQSKQVILK</sequence>
<accession>A0A382HYC6</accession>
<evidence type="ECO:0008006" key="2">
    <source>
        <dbReference type="Google" id="ProtNLM"/>
    </source>
</evidence>
<organism evidence="1">
    <name type="scientific">marine metagenome</name>
    <dbReference type="NCBI Taxonomy" id="408172"/>
    <lineage>
        <taxon>unclassified sequences</taxon>
        <taxon>metagenomes</taxon>
        <taxon>ecological metagenomes</taxon>
    </lineage>
</organism>
<protein>
    <recommendedName>
        <fullName evidence="2">SnoaL-like domain-containing protein</fullName>
    </recommendedName>
</protein>
<dbReference type="PROSITE" id="PS51257">
    <property type="entry name" value="PROKAR_LIPOPROTEIN"/>
    <property type="match status" value="1"/>
</dbReference>
<name>A0A382HYC6_9ZZZZ</name>
<proteinExistence type="predicted"/>